<dbReference type="PANTHER" id="PTHR45628:SF7">
    <property type="entry name" value="VOLTAGE-DEPENDENT CALCIUM CHANNEL TYPE A SUBUNIT ALPHA-1"/>
    <property type="match status" value="1"/>
</dbReference>
<comment type="subcellular location">
    <subcellularLocation>
        <location evidence="1">Cell membrane</location>
        <topology evidence="1">Multi-pass membrane protein</topology>
    </subcellularLocation>
    <subcellularLocation>
        <location evidence="17">Membrane</location>
        <topology evidence="17">Multi-pass membrane protein</topology>
    </subcellularLocation>
</comment>
<feature type="transmembrane region" description="Helical" evidence="19">
    <location>
        <begin position="1755"/>
        <end position="1773"/>
    </location>
</feature>
<keyword evidence="9 19" id="KW-1133">Transmembrane helix</keyword>
<reference evidence="21" key="1">
    <citation type="submission" date="2016-04" db="EMBL/GenBank/DDBJ databases">
        <authorList>
            <person name="Evans L.H."/>
            <person name="Alamgir A."/>
            <person name="Owens N."/>
            <person name="Weber N.D."/>
            <person name="Virtaneva K."/>
            <person name="Barbian K."/>
            <person name="Babar A."/>
            <person name="Rosenke K."/>
        </authorList>
    </citation>
    <scope>NUCLEOTIDE SEQUENCE [LARGE SCALE GENOMIC DNA]</scope>
    <source>
        <strain evidence="21">CBS 101.48</strain>
    </source>
</reference>
<dbReference type="Proteomes" id="UP000078561">
    <property type="component" value="Unassembled WGS sequence"/>
</dbReference>
<dbReference type="Pfam" id="PF00520">
    <property type="entry name" value="Ion_trans"/>
    <property type="match status" value="4"/>
</dbReference>
<protein>
    <recommendedName>
        <fullName evidence="15">Calcium-channel protein CCH1</fullName>
    </recommendedName>
</protein>
<dbReference type="OrthoDB" id="416585at2759"/>
<feature type="region of interest" description="Disordered" evidence="18">
    <location>
        <begin position="1"/>
        <end position="117"/>
    </location>
</feature>
<dbReference type="STRING" id="4829.A0A163JUN1"/>
<evidence type="ECO:0000256" key="16">
    <source>
        <dbReference type="PIRSR" id="PIRSR602077-1"/>
    </source>
</evidence>
<feature type="transmembrane region" description="Helical" evidence="19">
    <location>
        <begin position="1835"/>
        <end position="1861"/>
    </location>
</feature>
<feature type="transmembrane region" description="Helical" evidence="19">
    <location>
        <begin position="718"/>
        <end position="744"/>
    </location>
</feature>
<name>A0A163JUN1_ABSGL</name>
<keyword evidence="10" id="KW-0406">Ion transport</keyword>
<dbReference type="FunFam" id="1.10.287.70:FF:000093">
    <property type="entry name" value="Calcium channel subunit Cch1"/>
    <property type="match status" value="1"/>
</dbReference>
<dbReference type="Gene3D" id="1.10.238.10">
    <property type="entry name" value="EF-hand"/>
    <property type="match status" value="1"/>
</dbReference>
<feature type="transmembrane region" description="Helical" evidence="19">
    <location>
        <begin position="1001"/>
        <end position="1021"/>
    </location>
</feature>
<feature type="domain" description="Ion transport" evidence="20">
    <location>
        <begin position="1281"/>
        <end position="1560"/>
    </location>
</feature>
<dbReference type="EMBL" id="LT553674">
    <property type="protein sequence ID" value="SAM02123.1"/>
    <property type="molecule type" value="Genomic_DNA"/>
</dbReference>
<feature type="domain" description="Ion transport" evidence="20">
    <location>
        <begin position="663"/>
        <end position="899"/>
    </location>
</feature>
<evidence type="ECO:0000256" key="11">
    <source>
        <dbReference type="ARBA" id="ARBA00023136"/>
    </source>
</evidence>
<dbReference type="GO" id="GO:0098703">
    <property type="term" value="P:calcium ion import across plasma membrane"/>
    <property type="evidence" value="ECO:0007669"/>
    <property type="project" value="TreeGrafter"/>
</dbReference>
<keyword evidence="16" id="KW-0479">Metal-binding</keyword>
<feature type="compositionally biased region" description="Polar residues" evidence="18">
    <location>
        <begin position="567"/>
        <end position="584"/>
    </location>
</feature>
<evidence type="ECO:0000256" key="1">
    <source>
        <dbReference type="ARBA" id="ARBA00004651"/>
    </source>
</evidence>
<evidence type="ECO:0000313" key="22">
    <source>
        <dbReference type="Proteomes" id="UP000078561"/>
    </source>
</evidence>
<evidence type="ECO:0000256" key="3">
    <source>
        <dbReference type="ARBA" id="ARBA00022475"/>
    </source>
</evidence>
<keyword evidence="8 17" id="KW-0851">Voltage-gated channel</keyword>
<feature type="compositionally biased region" description="Basic and acidic residues" evidence="18">
    <location>
        <begin position="84"/>
        <end position="94"/>
    </location>
</feature>
<evidence type="ECO:0000256" key="4">
    <source>
        <dbReference type="ARBA" id="ARBA00022568"/>
    </source>
</evidence>
<dbReference type="GO" id="GO:0008331">
    <property type="term" value="F:high voltage-gated calcium channel activity"/>
    <property type="evidence" value="ECO:0007669"/>
    <property type="project" value="TreeGrafter"/>
</dbReference>
<gene>
    <name evidence="21" type="primary">ABSGL_07886.1 scaffold 9181</name>
</gene>
<keyword evidence="3" id="KW-1003">Cell membrane</keyword>
<feature type="region of interest" description="Disordered" evidence="18">
    <location>
        <begin position="527"/>
        <end position="648"/>
    </location>
</feature>
<feature type="transmembrane region" description="Helical" evidence="19">
    <location>
        <begin position="1033"/>
        <end position="1054"/>
    </location>
</feature>
<keyword evidence="4 17" id="KW-0109">Calcium transport</keyword>
<feature type="transmembrane region" description="Helical" evidence="19">
    <location>
        <begin position="1419"/>
        <end position="1438"/>
    </location>
</feature>
<feature type="compositionally biased region" description="Basic and acidic residues" evidence="18">
    <location>
        <begin position="42"/>
        <end position="54"/>
    </location>
</feature>
<feature type="transmembrane region" description="Helical" evidence="19">
    <location>
        <begin position="449"/>
        <end position="477"/>
    </location>
</feature>
<feature type="transmembrane region" description="Helical" evidence="19">
    <location>
        <begin position="1106"/>
        <end position="1129"/>
    </location>
</feature>
<evidence type="ECO:0000256" key="5">
    <source>
        <dbReference type="ARBA" id="ARBA00022673"/>
    </source>
</evidence>
<feature type="transmembrane region" description="Helical" evidence="19">
    <location>
        <begin position="1663"/>
        <end position="1682"/>
    </location>
</feature>
<feature type="domain" description="Ion transport" evidence="20">
    <location>
        <begin position="1035"/>
        <end position="1142"/>
    </location>
</feature>
<feature type="region of interest" description="Disordered" evidence="18">
    <location>
        <begin position="2112"/>
        <end position="2159"/>
    </location>
</feature>
<evidence type="ECO:0000313" key="21">
    <source>
        <dbReference type="EMBL" id="SAM02123.1"/>
    </source>
</evidence>
<feature type="transmembrane region" description="Helical" evidence="19">
    <location>
        <begin position="406"/>
        <end position="429"/>
    </location>
</feature>
<dbReference type="InParanoid" id="A0A163JUN1"/>
<feature type="compositionally biased region" description="Basic residues" evidence="18">
    <location>
        <begin position="55"/>
        <end position="69"/>
    </location>
</feature>
<feature type="compositionally biased region" description="Basic residues" evidence="18">
    <location>
        <begin position="1"/>
        <end position="13"/>
    </location>
</feature>
<feature type="transmembrane region" description="Helical" evidence="19">
    <location>
        <begin position="1283"/>
        <end position="1302"/>
    </location>
</feature>
<feature type="binding site" evidence="16">
    <location>
        <position position="1500"/>
    </location>
    <ligand>
        <name>Ca(2+)</name>
        <dbReference type="ChEBI" id="CHEBI:29108"/>
    </ligand>
</feature>
<keyword evidence="5 17" id="KW-0107">Calcium channel</keyword>
<evidence type="ECO:0000256" key="19">
    <source>
        <dbReference type="SAM" id="Phobius"/>
    </source>
</evidence>
<keyword evidence="13" id="KW-0407">Ion channel</keyword>
<dbReference type="SUPFAM" id="SSF81324">
    <property type="entry name" value="Voltage-gated potassium channels"/>
    <property type="match status" value="4"/>
</dbReference>
<feature type="compositionally biased region" description="Basic and acidic residues" evidence="18">
    <location>
        <begin position="14"/>
        <end position="25"/>
    </location>
</feature>
<keyword evidence="11 19" id="KW-0472">Membrane</keyword>
<evidence type="ECO:0000259" key="20">
    <source>
        <dbReference type="Pfam" id="PF00520"/>
    </source>
</evidence>
<evidence type="ECO:0000256" key="15">
    <source>
        <dbReference type="ARBA" id="ARBA00067459"/>
    </source>
</evidence>
<feature type="transmembrane region" description="Helical" evidence="19">
    <location>
        <begin position="1322"/>
        <end position="1344"/>
    </location>
</feature>
<dbReference type="PANTHER" id="PTHR45628">
    <property type="entry name" value="VOLTAGE-DEPENDENT CALCIUM CHANNEL TYPE A SUBUNIT ALPHA-1"/>
    <property type="match status" value="1"/>
</dbReference>
<feature type="transmembrane region" description="Helical" evidence="19">
    <location>
        <begin position="1351"/>
        <end position="1371"/>
    </location>
</feature>
<feature type="transmembrane region" description="Helical" evidence="19">
    <location>
        <begin position="970"/>
        <end position="989"/>
    </location>
</feature>
<feature type="transmembrane region" description="Helical" evidence="19">
    <location>
        <begin position="1533"/>
        <end position="1555"/>
    </location>
</feature>
<feature type="domain" description="Ion transport" evidence="20">
    <location>
        <begin position="1643"/>
        <end position="1865"/>
    </location>
</feature>
<keyword evidence="12" id="KW-0325">Glycoprotein</keyword>
<feature type="compositionally biased region" description="Low complexity" evidence="18">
    <location>
        <begin position="529"/>
        <end position="550"/>
    </location>
</feature>
<evidence type="ECO:0000256" key="17">
    <source>
        <dbReference type="RuleBase" id="RU003808"/>
    </source>
</evidence>
<dbReference type="InterPro" id="IPR002077">
    <property type="entry name" value="VDCCAlpha1"/>
</dbReference>
<evidence type="ECO:0000256" key="18">
    <source>
        <dbReference type="SAM" id="MobiDB-lite"/>
    </source>
</evidence>
<organism evidence="21">
    <name type="scientific">Absidia glauca</name>
    <name type="common">Pin mould</name>
    <dbReference type="NCBI Taxonomy" id="4829"/>
    <lineage>
        <taxon>Eukaryota</taxon>
        <taxon>Fungi</taxon>
        <taxon>Fungi incertae sedis</taxon>
        <taxon>Mucoromycota</taxon>
        <taxon>Mucoromycotina</taxon>
        <taxon>Mucoromycetes</taxon>
        <taxon>Mucorales</taxon>
        <taxon>Cunninghamellaceae</taxon>
        <taxon>Absidia</taxon>
    </lineage>
</organism>
<feature type="transmembrane region" description="Helical" evidence="19">
    <location>
        <begin position="866"/>
        <end position="891"/>
    </location>
</feature>
<proteinExistence type="inferred from homology"/>
<feature type="compositionally biased region" description="Low complexity" evidence="18">
    <location>
        <begin position="2201"/>
        <end position="2212"/>
    </location>
</feature>
<evidence type="ECO:0000256" key="2">
    <source>
        <dbReference type="ARBA" id="ARBA00022448"/>
    </source>
</evidence>
<comment type="similarity">
    <text evidence="14 17">Belongs to the calcium channel alpha-1 subunit (TC 1.A.1.11) family.</text>
</comment>
<dbReference type="InterPro" id="IPR050599">
    <property type="entry name" value="VDCC_alpha-1_subunit"/>
</dbReference>
<evidence type="ECO:0000256" key="10">
    <source>
        <dbReference type="ARBA" id="ARBA00023065"/>
    </source>
</evidence>
<feature type="compositionally biased region" description="Low complexity" evidence="18">
    <location>
        <begin position="585"/>
        <end position="621"/>
    </location>
</feature>
<evidence type="ECO:0000256" key="9">
    <source>
        <dbReference type="ARBA" id="ARBA00022989"/>
    </source>
</evidence>
<dbReference type="PRINTS" id="PR00167">
    <property type="entry name" value="CACHANNEL"/>
</dbReference>
<accession>A0A163JUN1</accession>
<evidence type="ECO:0000256" key="14">
    <source>
        <dbReference type="ARBA" id="ARBA00061395"/>
    </source>
</evidence>
<feature type="region of interest" description="Disordered" evidence="18">
    <location>
        <begin position="2172"/>
        <end position="2272"/>
    </location>
</feature>
<keyword evidence="6 19" id="KW-0812">Transmembrane</keyword>
<keyword evidence="2" id="KW-0813">Transport</keyword>
<dbReference type="Gene3D" id="1.10.287.70">
    <property type="match status" value="4"/>
</dbReference>
<dbReference type="GO" id="GO:0005891">
    <property type="term" value="C:voltage-gated calcium channel complex"/>
    <property type="evidence" value="ECO:0007669"/>
    <property type="project" value="InterPro"/>
</dbReference>
<evidence type="ECO:0000256" key="12">
    <source>
        <dbReference type="ARBA" id="ARBA00023180"/>
    </source>
</evidence>
<dbReference type="InterPro" id="IPR027359">
    <property type="entry name" value="Volt_channel_dom_sf"/>
</dbReference>
<dbReference type="InterPro" id="IPR005821">
    <property type="entry name" value="Ion_trans_dom"/>
</dbReference>
<evidence type="ECO:0000256" key="6">
    <source>
        <dbReference type="ARBA" id="ARBA00022692"/>
    </source>
</evidence>
<dbReference type="OMA" id="PFAIYGC"/>
<feature type="transmembrane region" description="Helical" evidence="19">
    <location>
        <begin position="1694"/>
        <end position="1713"/>
    </location>
</feature>
<evidence type="ECO:0000256" key="8">
    <source>
        <dbReference type="ARBA" id="ARBA00022882"/>
    </source>
</evidence>
<sequence>MKKPFRSSSHHHHKDDNDSARRTSRLDSLIQHQERYPALTSDRLEKKNKLDALKKKVMSSRRHHVRRRQSIASGHIFRPVIHHHLGEPSSREATESEGSESEQTGDGGHGGWKSNVSSNHSAIGNGIGFVRHYTSSSQCTLPFSHPMSFSEDNRTGHFQSTLARSVVAASVSLRSDFRPAGGAIHFKPRSSADLLKENRRLSKFLNLSRFSSSSSPATKSQHLSYLDNVGLQFLQSAWRSLQTQFIKMADRVMDTRSCELSPSTMTVNDICALAKFMQALQKESTTSHALPPPPPLEHLTSSFLADDYGLHSDRESGDSNNTTPQRRRRLGSLSRIFPFTSSFYQEQQQPWIQRTAHRLSWAFGMATDGDNDNGSDSSSFKEPASSIQFDGWSLWLFSPSSKTRMYLWMVVASRWYESLALLLLFIQWVTLSSMSINNHTDKTAFSSFFRWRVMILCAINAVVLCEIVAKVVVYGFALPKMSTSPPSIRQNITTFFKTSLYTQQSDEEDPLLHRPDTRRKSDLAHFRTAPGSFSSPASSIHSVAHSIADSRQPPWSSPALHADDTGSHSTWPLVNQQEQQQRHLSSTSASSFSSANVSPSHQRQTQQPRPSQSSHPSGLSSFDDNNHPSSFSSADRPLRRPRTPSEKSDIPSLELLKINHTPFLGSTRNVLDLVSVLAFWLHLFGSDVGVSLLAALSTVRILRFLTITEGTTIIMQSLWICFDILCNVLGFFVFFWLLFSLLALNLFTNSFSRLCAVIPEGGLYKDIENLVYANPEQRCNSFYDTTTGHKLGVFELYSGTLISSRSSDGYTCQIGQACVQSATNQPGWTHINYDNIFYSMLNVFTVVSTENWTDLMYMSQDSVSTLAASLFYCFCLYLMTFILVPMFIAVITTSFSNLRGTLRQSAFARNRKTRVLLSHSATNRDHQRTAATNEGDDDWVYEGYHGTNSHFLRNSHRLQRWINAIASSRWCVYLGSSLVTINTVMMAIYSSEVTDKEASNLYMVECIFCGIFSLEIIMRIIGSGSLSDVIGDGQGIINLTFFTFIVLFLFSPVAMQLFGGDFENIANIDDPVMRFDNFYQSFLSLFQIMTGENWTDILYDAMESQAYATVVFAGLFMLLLYFAIHYMVLNLFIAVIMENFDLDEDEIRQIQIKKYIRQHRWQPEYFQLDIISRFLVQEDEQEPQRSYSRQSTRSNSLGRRWSLRRTLSNASVASAQTSMPSDVFVSQEVNERPVKYGDEYELNVARENKAVVVENINLFRSMVLLKPNNPIRLWAAKVTHHRWYKNMMMGFVCASLSMAIYTDDAFRVNHPMATNILEWIQLGLLCLFFLNILIKTVDIGIIMLPESYLRSIWNVLDLASLLGQVGVMVFWEDNGGLPGASILRCLRILRIMHLVNYIQGMRVIFLDIMYGLPKLLDAVALNIIVFIPFAIYGCFLFGGRFSMCNDGVVDGRSGCAGEYPSAEEDNLDILIPRVWRNPYQYSFDSFDKALLHLFECASGEGWILSLFTAMSVPSTMNAQPKFNWISSSVWYSLYYIVFMFVASLCTLQLFIGVFLETFKQRSGISSLTNAQRQFKDLQRQLSLIKPSRKADRPEGTLRAMCYDLVIDRHGKFARIMALVSMANIGKKHQIWLGTHVNPFEWLVVFASRFLHQPTWMTHLQERLYHGFLIIYTLEISIKILGLGLNKLTSSRWNIYDIVVVTWAITTSVLKVFFHDSFSLDVMFALAQICIVFRLAQRIDSLDTLLRATQKALPSIVYVTGAFVLVMLCFAVIFQELFDWTRYGPYGSHNANFRTLSTSFLTLFRITTGENWDFLMHDFAVRAPNCVPGRDCGSPIAAYTLFILFYVVCTYIFVNLFTVVVINNFSFTFDKRNKFTLLTRADLRYYKQTWEEYDPRATGFIQKDQVPGFLRSLQGTLSLQIYSKSHSLTSLLKASDQMDADVTHIASVPLCSSRLQNQFASNNILGERYYNYYEVNKKLQTMDIASVRINKEEYNRVYQVKAPFYKARGIAFHDMLQILALRLVDTTTSLTFVGFVEWSRQQEVIRKKLATEKATNAVNMLIQRRQFIKARQEMHNSQMMDISLYANWPSPAASAISSTGSSNYEPRRHASIIIDGPDGIFPTSSTSIKHSKEYSGDDMSSPSASSPRIPQRHRSTPSLHAESPVPAIIVNHSPSQQKQRHPPPQEQHEHLSPPHSGTILHPSPLSSSISSVSPEPPFPIHPTSTGGPDESPNLSPLEPGYRSVSPLSPPLSPLASSSPSTDHHLPPWHDSLPQELALSRRSWQDLMRRHSEITTPQPSPEREPGVDTFTLFYALDPTMDDMAYPEVNELLGQLQDSRWSRLLEESKTDM</sequence>
<dbReference type="GO" id="GO:0046872">
    <property type="term" value="F:metal ion binding"/>
    <property type="evidence" value="ECO:0007669"/>
    <property type="project" value="UniProtKB-KW"/>
</dbReference>
<keyword evidence="22" id="KW-1185">Reference proteome</keyword>
<dbReference type="Gene3D" id="1.20.120.350">
    <property type="entry name" value="Voltage-gated potassium channels. Chain C"/>
    <property type="match status" value="2"/>
</dbReference>
<evidence type="ECO:0000256" key="13">
    <source>
        <dbReference type="ARBA" id="ARBA00023303"/>
    </source>
</evidence>
<evidence type="ECO:0000256" key="7">
    <source>
        <dbReference type="ARBA" id="ARBA00022837"/>
    </source>
</evidence>
<keyword evidence="7 16" id="KW-0106">Calcium</keyword>